<dbReference type="Proteomes" id="UP001497472">
    <property type="component" value="Unassembled WGS sequence"/>
</dbReference>
<dbReference type="InterPro" id="IPR052220">
    <property type="entry name" value="METTL25"/>
</dbReference>
<keyword evidence="3" id="KW-1185">Reference proteome</keyword>
<proteinExistence type="predicted"/>
<dbReference type="EMBL" id="CAVLEF010000011">
    <property type="protein sequence ID" value="CAK1548770.1"/>
    <property type="molecule type" value="Genomic_DNA"/>
</dbReference>
<dbReference type="InterPro" id="IPR025714">
    <property type="entry name" value="Methyltranfer_dom"/>
</dbReference>
<dbReference type="SUPFAM" id="SSF53335">
    <property type="entry name" value="S-adenosyl-L-methionine-dependent methyltransferases"/>
    <property type="match status" value="1"/>
</dbReference>
<name>A0AAV1JIL6_9NEOP</name>
<gene>
    <name evidence="2" type="ORF">LNINA_LOCUS8125</name>
</gene>
<evidence type="ECO:0000313" key="2">
    <source>
        <dbReference type="EMBL" id="CAK1548770.1"/>
    </source>
</evidence>
<dbReference type="PANTHER" id="PTHR12496:SF0">
    <property type="entry name" value="METHYLTRANSFERASE DOMAIN-CONTAINING PROTEIN"/>
    <property type="match status" value="1"/>
</dbReference>
<comment type="caution">
    <text evidence="2">The sequence shown here is derived from an EMBL/GenBank/DDBJ whole genome shotgun (WGS) entry which is preliminary data.</text>
</comment>
<organism evidence="2 3">
    <name type="scientific">Leptosia nina</name>
    <dbReference type="NCBI Taxonomy" id="320188"/>
    <lineage>
        <taxon>Eukaryota</taxon>
        <taxon>Metazoa</taxon>
        <taxon>Ecdysozoa</taxon>
        <taxon>Arthropoda</taxon>
        <taxon>Hexapoda</taxon>
        <taxon>Insecta</taxon>
        <taxon>Pterygota</taxon>
        <taxon>Neoptera</taxon>
        <taxon>Endopterygota</taxon>
        <taxon>Lepidoptera</taxon>
        <taxon>Glossata</taxon>
        <taxon>Ditrysia</taxon>
        <taxon>Papilionoidea</taxon>
        <taxon>Pieridae</taxon>
        <taxon>Pierinae</taxon>
        <taxon>Leptosia</taxon>
    </lineage>
</organism>
<feature type="domain" description="Methyltransferase" evidence="1">
    <location>
        <begin position="104"/>
        <end position="246"/>
    </location>
</feature>
<dbReference type="PANTHER" id="PTHR12496">
    <property type="entry name" value="CGI-41 METHYLTRANSFERASE"/>
    <property type="match status" value="1"/>
</dbReference>
<reference evidence="2 3" key="1">
    <citation type="submission" date="2023-11" db="EMBL/GenBank/DDBJ databases">
        <authorList>
            <person name="Okamura Y."/>
        </authorList>
    </citation>
    <scope>NUCLEOTIDE SEQUENCE [LARGE SCALE GENOMIC DNA]</scope>
</reference>
<protein>
    <recommendedName>
        <fullName evidence="1">Methyltransferase domain-containing protein</fullName>
    </recommendedName>
</protein>
<sequence length="436" mass="50915">MSLPASHKCPQEYFEECLNFLIEFEHLYNFPNTDILIENTLDKIDIRGLEPVDVLDESFTLANFLCNDYLNNLFFKLNRLEINNMEFVADTDSELLVEAPISQKKKHEIFYLAKEIGRICKDVNCNTVVDFGSGLGYLDQQIFMSNRLNVLALECNESHYAGAKKRQRKYHQDSRQNVKFIKHTVTEDSRTHIAEYLKDKFDARSFSICGLHACADLTIDAIHLFQKMEDARALVIMPCCYHKMKQTRAGGFENFPLSKRLKILYDTYEGFKYLKVPFLRLAAQPPNISQEKMENLVFSLLARATLQLYAHQRNLVLKRKKRKAVRFNTSQNDFSSYLKNAADHGFYLTHKDNSDSGTPVFNREELLLSWRRHSRDTFKRAAVFIALQNRLQSVFENFILYDRLLYLRENGIHNCVFKRIVNEKISPRSLALIARK</sequence>
<evidence type="ECO:0000259" key="1">
    <source>
        <dbReference type="Pfam" id="PF13679"/>
    </source>
</evidence>
<dbReference type="AlphaFoldDB" id="A0AAV1JIL6"/>
<dbReference type="InterPro" id="IPR029063">
    <property type="entry name" value="SAM-dependent_MTases_sf"/>
</dbReference>
<evidence type="ECO:0000313" key="3">
    <source>
        <dbReference type="Proteomes" id="UP001497472"/>
    </source>
</evidence>
<dbReference type="Pfam" id="PF13679">
    <property type="entry name" value="Methyltransf_32"/>
    <property type="match status" value="1"/>
</dbReference>
<accession>A0AAV1JIL6</accession>